<dbReference type="GeneID" id="25560370"/>
<organism evidence="2 3">
    <name type="scientific">Thecamonas trahens ATCC 50062</name>
    <dbReference type="NCBI Taxonomy" id="461836"/>
    <lineage>
        <taxon>Eukaryota</taxon>
        <taxon>Apusozoa</taxon>
        <taxon>Apusomonadida</taxon>
        <taxon>Apusomonadidae</taxon>
        <taxon>Thecamonas</taxon>
    </lineage>
</organism>
<dbReference type="RefSeq" id="XP_013762841.1">
    <property type="nucleotide sequence ID" value="XM_013907387.1"/>
</dbReference>
<reference evidence="2 3" key="1">
    <citation type="submission" date="2010-05" db="EMBL/GenBank/DDBJ databases">
        <title>The Genome Sequence of Thecamonas trahens ATCC 50062.</title>
        <authorList>
            <consortium name="The Broad Institute Genome Sequencing Platform"/>
            <person name="Russ C."/>
            <person name="Cuomo C."/>
            <person name="Shea T."/>
            <person name="Young S.K."/>
            <person name="Zeng Q."/>
            <person name="Koehrsen M."/>
            <person name="Haas B."/>
            <person name="Borodovsky M."/>
            <person name="Guigo R."/>
            <person name="Alvarado L."/>
            <person name="Berlin A."/>
            <person name="Bochicchio J."/>
            <person name="Borenstein D."/>
            <person name="Chapman S."/>
            <person name="Chen Z."/>
            <person name="Freedman E."/>
            <person name="Gellesch M."/>
            <person name="Goldberg J."/>
            <person name="Griggs A."/>
            <person name="Gujja S."/>
            <person name="Heilman E."/>
            <person name="Heiman D."/>
            <person name="Hepburn T."/>
            <person name="Howarth C."/>
            <person name="Jen D."/>
            <person name="Larson L."/>
            <person name="Mehta T."/>
            <person name="Park D."/>
            <person name="Pearson M."/>
            <person name="Roberts A."/>
            <person name="Saif S."/>
            <person name="Shenoy N."/>
            <person name="Sisk P."/>
            <person name="Stolte C."/>
            <person name="Sykes S."/>
            <person name="Thomson T."/>
            <person name="Walk T."/>
            <person name="White J."/>
            <person name="Yandava C."/>
            <person name="Burger G."/>
            <person name="Gray M.W."/>
            <person name="Holland P.W.H."/>
            <person name="King N."/>
            <person name="Lang F.B.F."/>
            <person name="Roger A.J."/>
            <person name="Ruiz-Trillo I."/>
            <person name="Lander E."/>
            <person name="Nusbaum C."/>
        </authorList>
    </citation>
    <scope>NUCLEOTIDE SEQUENCE [LARGE SCALE GENOMIC DNA]</scope>
    <source>
        <strain evidence="2 3">ATCC 50062</strain>
    </source>
</reference>
<feature type="compositionally biased region" description="Low complexity" evidence="1">
    <location>
        <begin position="161"/>
        <end position="179"/>
    </location>
</feature>
<feature type="region of interest" description="Disordered" evidence="1">
    <location>
        <begin position="210"/>
        <end position="231"/>
    </location>
</feature>
<gene>
    <name evidence="2" type="ORF">AMSG_00569</name>
</gene>
<feature type="region of interest" description="Disordered" evidence="1">
    <location>
        <begin position="131"/>
        <end position="179"/>
    </location>
</feature>
<feature type="compositionally biased region" description="Basic residues" evidence="1">
    <location>
        <begin position="39"/>
        <end position="56"/>
    </location>
</feature>
<name>A0A0L0D975_THETB</name>
<evidence type="ECO:0000313" key="3">
    <source>
        <dbReference type="Proteomes" id="UP000054408"/>
    </source>
</evidence>
<protein>
    <submittedName>
        <fullName evidence="2">Uncharacterized protein</fullName>
    </submittedName>
</protein>
<feature type="region of interest" description="Disordered" evidence="1">
    <location>
        <begin position="27"/>
        <end position="56"/>
    </location>
</feature>
<dbReference type="Proteomes" id="UP000054408">
    <property type="component" value="Unassembled WGS sequence"/>
</dbReference>
<dbReference type="EMBL" id="GL349434">
    <property type="protein sequence ID" value="KNC48790.1"/>
    <property type="molecule type" value="Genomic_DNA"/>
</dbReference>
<evidence type="ECO:0000256" key="1">
    <source>
        <dbReference type="SAM" id="MobiDB-lite"/>
    </source>
</evidence>
<accession>A0A0L0D975</accession>
<dbReference type="AlphaFoldDB" id="A0A0L0D975"/>
<keyword evidence="3" id="KW-1185">Reference proteome</keyword>
<sequence>MADALAAYYAGGIDGATESDSDFETMVAGSEQPNEKVKAKAKTKTASRSRRRVRKPVHKPTCKYGIKCFNIDERHIAKFVHPHGHDPYLAKYRNDAALSSETESGSTEIESKATDSYDGFSTIDVLAPGDDNSLVDSELETDDGLGSASDSSTTIGLAAIPATPSPSSSSRSPDSVPHSVAAAALRAQLRAPTGSPIMLTTRELAAAAPTFKLWKPPPPPCRRAPLAPVNR</sequence>
<evidence type="ECO:0000313" key="2">
    <source>
        <dbReference type="EMBL" id="KNC48790.1"/>
    </source>
</evidence>
<proteinExistence type="predicted"/>